<dbReference type="SUPFAM" id="SSF53300">
    <property type="entry name" value="vWA-like"/>
    <property type="match status" value="1"/>
</dbReference>
<dbReference type="EMBL" id="MU006296">
    <property type="protein sequence ID" value="KAF2853260.1"/>
    <property type="molecule type" value="Genomic_DNA"/>
</dbReference>
<reference evidence="2" key="1">
    <citation type="submission" date="2020-01" db="EMBL/GenBank/DDBJ databases">
        <authorList>
            <consortium name="DOE Joint Genome Institute"/>
            <person name="Haridas S."/>
            <person name="Albert R."/>
            <person name="Binder M."/>
            <person name="Bloem J."/>
            <person name="Labutti K."/>
            <person name="Salamov A."/>
            <person name="Andreopoulos B."/>
            <person name="Baker S.E."/>
            <person name="Barry K."/>
            <person name="Bills G."/>
            <person name="Bluhm B.H."/>
            <person name="Cannon C."/>
            <person name="Castanera R."/>
            <person name="Culley D.E."/>
            <person name="Daum C."/>
            <person name="Ezra D."/>
            <person name="Gonzalez J.B."/>
            <person name="Henrissat B."/>
            <person name="Kuo A."/>
            <person name="Liang C."/>
            <person name="Lipzen A."/>
            <person name="Lutzoni F."/>
            <person name="Magnuson J."/>
            <person name="Mondo S."/>
            <person name="Nolan M."/>
            <person name="Ohm R."/>
            <person name="Pangilinan J."/>
            <person name="Park H.-J."/>
            <person name="Ramirez L."/>
            <person name="Alfaro M."/>
            <person name="Sun H."/>
            <person name="Tritt A."/>
            <person name="Yoshinaga Y."/>
            <person name="Zwiers L.-H."/>
            <person name="Turgeon B.G."/>
            <person name="Goodwin S.B."/>
            <person name="Spatafora J.W."/>
            <person name="Crous P.W."/>
            <person name="Grigoriev I.V."/>
        </authorList>
    </citation>
    <scope>NUCLEOTIDE SEQUENCE</scope>
    <source>
        <strain evidence="2">IPT5</strain>
    </source>
</reference>
<dbReference type="OrthoDB" id="3760848at2759"/>
<evidence type="ECO:0000313" key="3">
    <source>
        <dbReference type="Proteomes" id="UP000799423"/>
    </source>
</evidence>
<name>A0A6A7BD19_9PLEO</name>
<evidence type="ECO:0000256" key="1">
    <source>
        <dbReference type="SAM" id="MobiDB-lite"/>
    </source>
</evidence>
<keyword evidence="3" id="KW-1185">Reference proteome</keyword>
<evidence type="ECO:0008006" key="4">
    <source>
        <dbReference type="Google" id="ProtNLM"/>
    </source>
</evidence>
<feature type="region of interest" description="Disordered" evidence="1">
    <location>
        <begin position="92"/>
        <end position="151"/>
    </location>
</feature>
<dbReference type="Proteomes" id="UP000799423">
    <property type="component" value="Unassembled WGS sequence"/>
</dbReference>
<organism evidence="2 3">
    <name type="scientific">Plenodomus tracheiphilus IPT5</name>
    <dbReference type="NCBI Taxonomy" id="1408161"/>
    <lineage>
        <taxon>Eukaryota</taxon>
        <taxon>Fungi</taxon>
        <taxon>Dikarya</taxon>
        <taxon>Ascomycota</taxon>
        <taxon>Pezizomycotina</taxon>
        <taxon>Dothideomycetes</taxon>
        <taxon>Pleosporomycetidae</taxon>
        <taxon>Pleosporales</taxon>
        <taxon>Pleosporineae</taxon>
        <taxon>Leptosphaeriaceae</taxon>
        <taxon>Plenodomus</taxon>
    </lineage>
</organism>
<protein>
    <recommendedName>
        <fullName evidence="4">VWFA domain-containing protein</fullName>
    </recommendedName>
</protein>
<gene>
    <name evidence="2" type="ORF">T440DRAFT_477076</name>
</gene>
<feature type="region of interest" description="Disordered" evidence="1">
    <location>
        <begin position="213"/>
        <end position="233"/>
    </location>
</feature>
<dbReference type="InterPro" id="IPR036465">
    <property type="entry name" value="vWFA_dom_sf"/>
</dbReference>
<evidence type="ECO:0000313" key="2">
    <source>
        <dbReference type="EMBL" id="KAF2853260.1"/>
    </source>
</evidence>
<accession>A0A6A7BD19</accession>
<proteinExistence type="predicted"/>
<sequence length="795" mass="88793">MATPAINDIASTYATLCPPPLSFQKKPRRATFCRRILRRSVPSESSDQFVFGPLDDIIDVIKSVIWESPPDYSFASTVVDSEKLSTAPSMWTVTPLPLSRNPSDQPLTIRKNRNSRSSASESSMGDPTTGWRSGSQDEALRGGPVGSLPWPALDPSTSYNFTSALQLSDFTGSSELPTAQQALQDVVQGAETRPEATKRRTSRLRLFTNGFPRLRRMGTGDTGGSTTDATDPLSATADDALALHGQSDENPVEKEPSDEAVETYIRNNARNGAKLGSLIDRLAKRLPHLAKYEHESPDAQEADISRELPTTLRATVRVFSDKRVLTAEIEEIDIAIDIEGVLHNRKSLPDTTVDVIFVIDNGYYVTSSCLEKALDVVNGALYHLQRGDRLALYTTHCTHNEVTGNRPDLHYPLRPFGTDTDDIFRDLVTSIAQHGTQRWKPPRPNPSMADVVLSIARSLEGHDLKTGRTHMILLSPASYVLHDVSTYFPAMCIHRVNPAILPYRREPEPEDTVCQETCCKNVFSSNWIAQESVLNRIKRILQNARSEKPVGELTNLSIDVRARDGCELVQCQGSRDVSHLRLGQLHTFFARVRVTKAKTQAVDLESKNPVFNSSLNMKGLRQHVQNAVIRGATKIHLLDVQILYQDSVHTADCWNYKEVPLLLFREMGSLSMPSDTSMDVHKRRCFHLLNQGTPQSAKTAAYDLHSKAAEQDESARKLIKRMLNELDYHEATRAYEEKYRQRLPLCPGPVEIEGSTHEWLVDLWDRKKSKRKGVAVAQDDIADLIDGMNGLERLD</sequence>
<dbReference type="AlphaFoldDB" id="A0A6A7BD19"/>